<keyword evidence="1" id="KW-0812">Transmembrane</keyword>
<name>A0A975CLR7_9FLAO</name>
<proteinExistence type="predicted"/>
<protein>
    <submittedName>
        <fullName evidence="2">Uncharacterized protein</fullName>
    </submittedName>
</protein>
<accession>A0A975CLR7</accession>
<keyword evidence="1" id="KW-0472">Membrane</keyword>
<dbReference type="AlphaFoldDB" id="A0A975CLR7"/>
<dbReference type="Proteomes" id="UP000663920">
    <property type="component" value="Chromosome"/>
</dbReference>
<organism evidence="2 3">
    <name type="scientific">Polaribacter cellanae</name>
    <dbReference type="NCBI Taxonomy" id="2818493"/>
    <lineage>
        <taxon>Bacteria</taxon>
        <taxon>Pseudomonadati</taxon>
        <taxon>Bacteroidota</taxon>
        <taxon>Flavobacteriia</taxon>
        <taxon>Flavobacteriales</taxon>
        <taxon>Flavobacteriaceae</taxon>
    </lineage>
</organism>
<gene>
    <name evidence="2" type="ORF">J3359_11390</name>
</gene>
<dbReference type="KEGG" id="pcea:J3359_11390"/>
<feature type="transmembrane region" description="Helical" evidence="1">
    <location>
        <begin position="73"/>
        <end position="94"/>
    </location>
</feature>
<evidence type="ECO:0000313" key="3">
    <source>
        <dbReference type="Proteomes" id="UP000663920"/>
    </source>
</evidence>
<dbReference type="RefSeq" id="WP_208076985.1">
    <property type="nucleotide sequence ID" value="NZ_CP071869.1"/>
</dbReference>
<sequence length="140" mass="16383">MNIRKSDDLKNKYFTAKTTLEEEEWLFNSKNNDPEIEKWATYVNKNKAEIPSNLKDSVWSAIQNKEKRKKQKLIRLSGIAASIVLFISIFIYNYTNKINDKKNEALLNEALSMFPKEKNVAEIQQVLYEDNMVIVYLASK</sequence>
<keyword evidence="3" id="KW-1185">Reference proteome</keyword>
<evidence type="ECO:0000313" key="2">
    <source>
        <dbReference type="EMBL" id="QTE21427.1"/>
    </source>
</evidence>
<evidence type="ECO:0000256" key="1">
    <source>
        <dbReference type="SAM" id="Phobius"/>
    </source>
</evidence>
<keyword evidence="1" id="KW-1133">Transmembrane helix</keyword>
<dbReference type="EMBL" id="CP071869">
    <property type="protein sequence ID" value="QTE21427.1"/>
    <property type="molecule type" value="Genomic_DNA"/>
</dbReference>
<reference evidence="2 3" key="1">
    <citation type="submission" date="2021-03" db="EMBL/GenBank/DDBJ databases">
        <title>Complete genome of Polaribacter_sp.SM13.</title>
        <authorList>
            <person name="Jeong S.W."/>
            <person name="Bae J.W."/>
        </authorList>
    </citation>
    <scope>NUCLEOTIDE SEQUENCE [LARGE SCALE GENOMIC DNA]</scope>
    <source>
        <strain evidence="2 3">SM13</strain>
    </source>
</reference>